<gene>
    <name evidence="2" type="ORF">BCIN_04g06130</name>
</gene>
<keyword evidence="3" id="KW-1185">Reference proteome</keyword>
<protein>
    <submittedName>
        <fullName evidence="2">Uncharacterized protein</fullName>
    </submittedName>
</protein>
<dbReference type="EMBL" id="CP009808">
    <property type="protein sequence ID" value="ATZ49472.1"/>
    <property type="molecule type" value="Genomic_DNA"/>
</dbReference>
<reference evidence="2 3" key="3">
    <citation type="journal article" date="2017" name="Mol. Plant Pathol.">
        <title>A gapless genome sequence of the fungus Botrytis cinerea.</title>
        <authorList>
            <person name="Van Kan J.A."/>
            <person name="Stassen J.H."/>
            <person name="Mosbach A."/>
            <person name="Van Der Lee T.A."/>
            <person name="Faino L."/>
            <person name="Farmer A.D."/>
            <person name="Papasotiriou D.G."/>
            <person name="Zhou S."/>
            <person name="Seidl M.F."/>
            <person name="Cottam E."/>
            <person name="Edel D."/>
            <person name="Hahn M."/>
            <person name="Schwartz D.C."/>
            <person name="Dietrich R.A."/>
            <person name="Widdison S."/>
            <person name="Scalliet G."/>
        </authorList>
    </citation>
    <scope>NUCLEOTIDE SEQUENCE [LARGE SCALE GENOMIC DNA]</scope>
    <source>
        <strain evidence="2 3">B05.10</strain>
    </source>
</reference>
<dbReference type="GeneID" id="5438381"/>
<name>A0A384JG74_BOTFB</name>
<organism evidence="2 3">
    <name type="scientific">Botryotinia fuckeliana (strain B05.10)</name>
    <name type="common">Noble rot fungus</name>
    <name type="synonym">Botrytis cinerea</name>
    <dbReference type="NCBI Taxonomy" id="332648"/>
    <lineage>
        <taxon>Eukaryota</taxon>
        <taxon>Fungi</taxon>
        <taxon>Dikarya</taxon>
        <taxon>Ascomycota</taxon>
        <taxon>Pezizomycotina</taxon>
        <taxon>Leotiomycetes</taxon>
        <taxon>Helotiales</taxon>
        <taxon>Sclerotiniaceae</taxon>
        <taxon>Botrytis</taxon>
    </lineage>
</organism>
<proteinExistence type="predicted"/>
<sequence length="474" mass="54818">MSDANAPTNVSVRDLDYSGLRKAIDTRLNKYFEKFDAPESHEKPRAIHRNDFYKFTIRAEEPNVEFVKFVPKLMWCSKQGVYKHVSRERAYELRIVLDEFCEEWCSQWLTGDAGIFFVQIRTNLRRVPQTSGSMERRMFPRSLTEAELGAKLTDTLANGSEDRLRDIMTEIVKDEGCGFCIYNENYEEAVFLINIDPSKLSHNNPRKMITAYTFMDAEEIRKFLWVLGYVYCIDQDTRGAKIRCDLHLVGQTVVTRVKEWEQGDSDYDDFGDENEDESLFEEVLNSKTDGDTPWTRRVWFAFEQMKASQLRRVMHTICGGLYKLKLPAEEDYFKDREDLGSQRILGTVFIRGIDVVLTQETETCDMLEAMDAGELARALRHLCNARIFLGTFNGKRITIDGRTITLTVCETPKTQAESPNKSEEQDPANKNPEKGKNGHTAIEIEAPDEELYDPESPTPRKRPRLWVETNQLLI</sequence>
<dbReference type="KEGG" id="bfu:BCIN_04g06130"/>
<feature type="region of interest" description="Disordered" evidence="1">
    <location>
        <begin position="410"/>
        <end position="474"/>
    </location>
</feature>
<dbReference type="VEuPathDB" id="FungiDB:Bcin04g06130"/>
<dbReference type="OrthoDB" id="3529276at2759"/>
<dbReference type="RefSeq" id="XP_001557781.1">
    <property type="nucleotide sequence ID" value="XM_001557731.2"/>
</dbReference>
<evidence type="ECO:0000256" key="1">
    <source>
        <dbReference type="SAM" id="MobiDB-lite"/>
    </source>
</evidence>
<reference evidence="2 3" key="2">
    <citation type="journal article" date="2012" name="Eukaryot. Cell">
        <title>Genome update of Botrytis cinerea strains B05.10 and T4.</title>
        <authorList>
            <person name="Staats M."/>
            <person name="van Kan J.A."/>
        </authorList>
    </citation>
    <scope>NUCLEOTIDE SEQUENCE [LARGE SCALE GENOMIC DNA]</scope>
    <source>
        <strain evidence="2 3">B05.10</strain>
    </source>
</reference>
<evidence type="ECO:0000313" key="3">
    <source>
        <dbReference type="Proteomes" id="UP000001798"/>
    </source>
</evidence>
<reference evidence="2 3" key="1">
    <citation type="journal article" date="2011" name="PLoS Genet.">
        <title>Genomic analysis of the necrotrophic fungal pathogens Sclerotinia sclerotiorum and Botrytis cinerea.</title>
        <authorList>
            <person name="Amselem J."/>
            <person name="Cuomo C.A."/>
            <person name="van Kan J.A."/>
            <person name="Viaud M."/>
            <person name="Benito E.P."/>
            <person name="Couloux A."/>
            <person name="Coutinho P.M."/>
            <person name="de Vries R.P."/>
            <person name="Dyer P.S."/>
            <person name="Fillinger S."/>
            <person name="Fournier E."/>
            <person name="Gout L."/>
            <person name="Hahn M."/>
            <person name="Kohn L."/>
            <person name="Lapalu N."/>
            <person name="Plummer K.M."/>
            <person name="Pradier J.M."/>
            <person name="Quevillon E."/>
            <person name="Sharon A."/>
            <person name="Simon A."/>
            <person name="ten Have A."/>
            <person name="Tudzynski B."/>
            <person name="Tudzynski P."/>
            <person name="Wincker P."/>
            <person name="Andrew M."/>
            <person name="Anthouard V."/>
            <person name="Beever R.E."/>
            <person name="Beffa R."/>
            <person name="Benoit I."/>
            <person name="Bouzid O."/>
            <person name="Brault B."/>
            <person name="Chen Z."/>
            <person name="Choquer M."/>
            <person name="Collemare J."/>
            <person name="Cotton P."/>
            <person name="Danchin E.G."/>
            <person name="Da Silva C."/>
            <person name="Gautier A."/>
            <person name="Giraud C."/>
            <person name="Giraud T."/>
            <person name="Gonzalez C."/>
            <person name="Grossetete S."/>
            <person name="Guldener U."/>
            <person name="Henrissat B."/>
            <person name="Howlett B.J."/>
            <person name="Kodira C."/>
            <person name="Kretschmer M."/>
            <person name="Lappartient A."/>
            <person name="Leroch M."/>
            <person name="Levis C."/>
            <person name="Mauceli E."/>
            <person name="Neuveglise C."/>
            <person name="Oeser B."/>
            <person name="Pearson M."/>
            <person name="Poulain J."/>
            <person name="Poussereau N."/>
            <person name="Quesneville H."/>
            <person name="Rascle C."/>
            <person name="Schumacher J."/>
            <person name="Segurens B."/>
            <person name="Sexton A."/>
            <person name="Silva E."/>
            <person name="Sirven C."/>
            <person name="Soanes D.M."/>
            <person name="Talbot N.J."/>
            <person name="Templeton M."/>
            <person name="Yandava C."/>
            <person name="Yarden O."/>
            <person name="Zeng Q."/>
            <person name="Rollins J.A."/>
            <person name="Lebrun M.H."/>
            <person name="Dickman M."/>
        </authorList>
    </citation>
    <scope>NUCLEOTIDE SEQUENCE [LARGE SCALE GENOMIC DNA]</scope>
    <source>
        <strain evidence="2 3">B05.10</strain>
    </source>
</reference>
<feature type="compositionally biased region" description="Polar residues" evidence="1">
    <location>
        <begin position="410"/>
        <end position="419"/>
    </location>
</feature>
<evidence type="ECO:0000313" key="2">
    <source>
        <dbReference type="EMBL" id="ATZ49472.1"/>
    </source>
</evidence>
<dbReference type="Proteomes" id="UP000001798">
    <property type="component" value="Chromosome 4"/>
</dbReference>
<accession>A0A384JG74</accession>
<dbReference type="AlphaFoldDB" id="A0A384JG74"/>